<reference evidence="2 3" key="1">
    <citation type="submission" date="2016-10" db="EMBL/GenBank/DDBJ databases">
        <authorList>
            <person name="Marach S."/>
            <person name="Prathuangwong S."/>
            <person name="Takikawa Y."/>
            <person name="Dohra H."/>
        </authorList>
    </citation>
    <scope>NUCLEOTIDE SEQUENCE [LARGE SCALE GENOMIC DNA]</scope>
    <source>
        <strain evidence="2 3">K2</strain>
    </source>
</reference>
<dbReference type="AlphaFoldDB" id="A0AAP7N9F8"/>
<name>A0AAP7N9F8_BACAM</name>
<dbReference type="PROSITE" id="PS50943">
    <property type="entry name" value="HTH_CROC1"/>
    <property type="match status" value="1"/>
</dbReference>
<dbReference type="SUPFAM" id="SSF47413">
    <property type="entry name" value="lambda repressor-like DNA-binding domains"/>
    <property type="match status" value="1"/>
</dbReference>
<evidence type="ECO:0000313" key="2">
    <source>
        <dbReference type="EMBL" id="OIK22655.1"/>
    </source>
</evidence>
<dbReference type="InterPro" id="IPR001387">
    <property type="entry name" value="Cro/C1-type_HTH"/>
</dbReference>
<dbReference type="Gene3D" id="1.10.260.40">
    <property type="entry name" value="lambda repressor-like DNA-binding domains"/>
    <property type="match status" value="1"/>
</dbReference>
<comment type="caution">
    <text evidence="2">The sequence shown here is derived from an EMBL/GenBank/DDBJ whole genome shotgun (WGS) entry which is preliminary data.</text>
</comment>
<evidence type="ECO:0000259" key="1">
    <source>
        <dbReference type="PROSITE" id="PS50943"/>
    </source>
</evidence>
<dbReference type="CDD" id="cd00093">
    <property type="entry name" value="HTH_XRE"/>
    <property type="match status" value="1"/>
</dbReference>
<protein>
    <submittedName>
        <fullName evidence="2">Transcriptional regulator</fullName>
    </submittedName>
</protein>
<dbReference type="Pfam" id="PF01381">
    <property type="entry name" value="HTH_3"/>
    <property type="match status" value="1"/>
</dbReference>
<sequence>MTPKTIRMIRLAYGMTQNEFADRLGCSRQLVTMIERGERRLSRKMRARLEYVFNLDANKIETIQRLRGMFEGGEFT</sequence>
<gene>
    <name evidence="2" type="ORF">BKP66_03520</name>
</gene>
<proteinExistence type="predicted"/>
<dbReference type="EMBL" id="MOEA01000001">
    <property type="protein sequence ID" value="OIK22655.1"/>
    <property type="molecule type" value="Genomic_DNA"/>
</dbReference>
<feature type="domain" description="HTH cro/C1-type" evidence="1">
    <location>
        <begin position="6"/>
        <end position="60"/>
    </location>
</feature>
<organism evidence="2 3">
    <name type="scientific">Bacillus amyloliquefaciens</name>
    <name type="common">Bacillus velezensis</name>
    <dbReference type="NCBI Taxonomy" id="1390"/>
    <lineage>
        <taxon>Bacteria</taxon>
        <taxon>Bacillati</taxon>
        <taxon>Bacillota</taxon>
        <taxon>Bacilli</taxon>
        <taxon>Bacillales</taxon>
        <taxon>Bacillaceae</taxon>
        <taxon>Bacillus</taxon>
        <taxon>Bacillus amyloliquefaciens group</taxon>
    </lineage>
</organism>
<dbReference type="Proteomes" id="UP000180036">
    <property type="component" value="Unassembled WGS sequence"/>
</dbReference>
<dbReference type="GO" id="GO:0003677">
    <property type="term" value="F:DNA binding"/>
    <property type="evidence" value="ECO:0007669"/>
    <property type="project" value="InterPro"/>
</dbReference>
<dbReference type="SMART" id="SM00530">
    <property type="entry name" value="HTH_XRE"/>
    <property type="match status" value="1"/>
</dbReference>
<accession>A0AAP7N9F8</accession>
<dbReference type="InterPro" id="IPR010982">
    <property type="entry name" value="Lambda_DNA-bd_dom_sf"/>
</dbReference>
<evidence type="ECO:0000313" key="3">
    <source>
        <dbReference type="Proteomes" id="UP000180036"/>
    </source>
</evidence>